<comment type="caution">
    <text evidence="3">The sequence shown here is derived from an EMBL/GenBank/DDBJ whole genome shotgun (WGS) entry which is preliminary data.</text>
</comment>
<proteinExistence type="predicted"/>
<keyword evidence="4" id="KW-1185">Reference proteome</keyword>
<sequence>MTTKESFITHGENLVKRVKELIAEGNVRKITITDKAGKEIMSFPLTFGVVGALLAPVFAAIGAAAALLGECTITVERDEDEPKKEA</sequence>
<accession>A0A6N8J6P3</accession>
<dbReference type="EMBL" id="WRXO01000001">
    <property type="protein sequence ID" value="MVT40301.1"/>
    <property type="molecule type" value="Genomic_DNA"/>
</dbReference>
<name>A0A6N8J6P3_9BACT</name>
<evidence type="ECO:0000313" key="4">
    <source>
        <dbReference type="Proteomes" id="UP000468388"/>
    </source>
</evidence>
<keyword evidence="1" id="KW-0472">Membrane</keyword>
<dbReference type="OrthoDB" id="677607at2"/>
<reference evidence="3 4" key="1">
    <citation type="submission" date="2019-12" db="EMBL/GenBank/DDBJ databases">
        <title>The draft genomic sequence of strain Chitinophaga oryziterrae JCM 16595.</title>
        <authorList>
            <person name="Zhang X."/>
        </authorList>
    </citation>
    <scope>NUCLEOTIDE SEQUENCE [LARGE SCALE GENOMIC DNA]</scope>
    <source>
        <strain evidence="3 4">JCM 16595</strain>
    </source>
</reference>
<evidence type="ECO:0000313" key="3">
    <source>
        <dbReference type="EMBL" id="MVT40301.1"/>
    </source>
</evidence>
<dbReference type="InterPro" id="IPR025642">
    <property type="entry name" value="DUF4342"/>
</dbReference>
<keyword evidence="1" id="KW-1133">Transmembrane helix</keyword>
<evidence type="ECO:0000259" key="2">
    <source>
        <dbReference type="Pfam" id="PF14242"/>
    </source>
</evidence>
<feature type="transmembrane region" description="Helical" evidence="1">
    <location>
        <begin position="45"/>
        <end position="68"/>
    </location>
</feature>
<evidence type="ECO:0000256" key="1">
    <source>
        <dbReference type="SAM" id="Phobius"/>
    </source>
</evidence>
<dbReference type="RefSeq" id="WP_157298933.1">
    <property type="nucleotide sequence ID" value="NZ_BAAAZB010000005.1"/>
</dbReference>
<keyword evidence="1" id="KW-0812">Transmembrane</keyword>
<dbReference type="Proteomes" id="UP000468388">
    <property type="component" value="Unassembled WGS sequence"/>
</dbReference>
<dbReference type="Pfam" id="PF14242">
    <property type="entry name" value="DUF4342"/>
    <property type="match status" value="1"/>
</dbReference>
<feature type="domain" description="DUF4342" evidence="2">
    <location>
        <begin position="2"/>
        <end position="77"/>
    </location>
</feature>
<protein>
    <submittedName>
        <fullName evidence="3">DUF4342 domain-containing protein</fullName>
    </submittedName>
</protein>
<gene>
    <name evidence="3" type="ORF">GO495_06890</name>
</gene>
<dbReference type="AlphaFoldDB" id="A0A6N8J6P3"/>
<organism evidence="3 4">
    <name type="scientific">Chitinophaga oryziterrae</name>
    <dbReference type="NCBI Taxonomy" id="1031224"/>
    <lineage>
        <taxon>Bacteria</taxon>
        <taxon>Pseudomonadati</taxon>
        <taxon>Bacteroidota</taxon>
        <taxon>Chitinophagia</taxon>
        <taxon>Chitinophagales</taxon>
        <taxon>Chitinophagaceae</taxon>
        <taxon>Chitinophaga</taxon>
    </lineage>
</organism>